<sequence>MSQNEKPSPVATVAIGDESKVEGGKIEEKAQGHPYEKVIHVKLENPQVASKNSIPAPPFLGPYSRRLCPKGTWKAVCCLCFLGTLLALIFFILDLIRHHDSK</sequence>
<evidence type="ECO:0000313" key="2">
    <source>
        <dbReference type="EMBL" id="MED6108803.1"/>
    </source>
</evidence>
<protein>
    <submittedName>
        <fullName evidence="2">Uncharacterized protein</fullName>
    </submittedName>
</protein>
<keyword evidence="1" id="KW-0812">Transmembrane</keyword>
<reference evidence="2 3" key="1">
    <citation type="journal article" date="2023" name="Plants (Basel)">
        <title>Bridging the Gap: Combining Genomics and Transcriptomics Approaches to Understand Stylosanthes scabra, an Orphan Legume from the Brazilian Caatinga.</title>
        <authorList>
            <person name="Ferreira-Neto J.R.C."/>
            <person name="da Silva M.D."/>
            <person name="Binneck E."/>
            <person name="de Melo N.F."/>
            <person name="da Silva R.H."/>
            <person name="de Melo A.L.T.M."/>
            <person name="Pandolfi V."/>
            <person name="Bustamante F.O."/>
            <person name="Brasileiro-Vidal A.C."/>
            <person name="Benko-Iseppon A.M."/>
        </authorList>
    </citation>
    <scope>NUCLEOTIDE SEQUENCE [LARGE SCALE GENOMIC DNA]</scope>
    <source>
        <tissue evidence="2">Leaves</tissue>
    </source>
</reference>
<name>A0ABU6QAC9_9FABA</name>
<feature type="transmembrane region" description="Helical" evidence="1">
    <location>
        <begin position="73"/>
        <end position="96"/>
    </location>
</feature>
<keyword evidence="1" id="KW-0472">Membrane</keyword>
<keyword evidence="3" id="KW-1185">Reference proteome</keyword>
<gene>
    <name evidence="2" type="ORF">PIB30_027627</name>
</gene>
<accession>A0ABU6QAC9</accession>
<comment type="caution">
    <text evidence="2">The sequence shown here is derived from an EMBL/GenBank/DDBJ whole genome shotgun (WGS) entry which is preliminary data.</text>
</comment>
<evidence type="ECO:0000313" key="3">
    <source>
        <dbReference type="Proteomes" id="UP001341840"/>
    </source>
</evidence>
<dbReference type="Proteomes" id="UP001341840">
    <property type="component" value="Unassembled WGS sequence"/>
</dbReference>
<proteinExistence type="predicted"/>
<evidence type="ECO:0000256" key="1">
    <source>
        <dbReference type="SAM" id="Phobius"/>
    </source>
</evidence>
<organism evidence="2 3">
    <name type="scientific">Stylosanthes scabra</name>
    <dbReference type="NCBI Taxonomy" id="79078"/>
    <lineage>
        <taxon>Eukaryota</taxon>
        <taxon>Viridiplantae</taxon>
        <taxon>Streptophyta</taxon>
        <taxon>Embryophyta</taxon>
        <taxon>Tracheophyta</taxon>
        <taxon>Spermatophyta</taxon>
        <taxon>Magnoliopsida</taxon>
        <taxon>eudicotyledons</taxon>
        <taxon>Gunneridae</taxon>
        <taxon>Pentapetalae</taxon>
        <taxon>rosids</taxon>
        <taxon>fabids</taxon>
        <taxon>Fabales</taxon>
        <taxon>Fabaceae</taxon>
        <taxon>Papilionoideae</taxon>
        <taxon>50 kb inversion clade</taxon>
        <taxon>dalbergioids sensu lato</taxon>
        <taxon>Dalbergieae</taxon>
        <taxon>Pterocarpus clade</taxon>
        <taxon>Stylosanthes</taxon>
    </lineage>
</organism>
<keyword evidence="1" id="KW-1133">Transmembrane helix</keyword>
<dbReference type="EMBL" id="JASCZI010000107">
    <property type="protein sequence ID" value="MED6108803.1"/>
    <property type="molecule type" value="Genomic_DNA"/>
</dbReference>